<dbReference type="GO" id="GO:0016853">
    <property type="term" value="F:isomerase activity"/>
    <property type="evidence" value="ECO:0007669"/>
    <property type="project" value="UniProtKB-KW"/>
</dbReference>
<organism evidence="1 2">
    <name type="scientific">Collimonas pratensis</name>
    <dbReference type="NCBI Taxonomy" id="279113"/>
    <lineage>
        <taxon>Bacteria</taxon>
        <taxon>Pseudomonadati</taxon>
        <taxon>Pseudomonadota</taxon>
        <taxon>Betaproteobacteria</taxon>
        <taxon>Burkholderiales</taxon>
        <taxon>Oxalobacteraceae</taxon>
        <taxon>Collimonas</taxon>
    </lineage>
</organism>
<dbReference type="Proteomes" id="UP000074561">
    <property type="component" value="Chromosome"/>
</dbReference>
<evidence type="ECO:0000313" key="1">
    <source>
        <dbReference type="EMBL" id="AMP03487.1"/>
    </source>
</evidence>
<dbReference type="STRING" id="279113.CPter91_1102"/>
<proteinExistence type="predicted"/>
<name>A0A127Q0D2_9BURK</name>
<dbReference type="PATRIC" id="fig|279113.9.peg.1096"/>
<dbReference type="KEGG" id="cpra:CPter91_1102"/>
<dbReference type="Gene3D" id="3.20.20.150">
    <property type="entry name" value="Divalent-metal-dependent TIM barrel enzymes"/>
    <property type="match status" value="1"/>
</dbReference>
<reference evidence="1 2" key="1">
    <citation type="submission" date="2015-11" db="EMBL/GenBank/DDBJ databases">
        <title>Exploring the genomic traits of fungus-feeding bacterial genus Collimonas.</title>
        <authorList>
            <person name="Song C."/>
            <person name="Schmidt R."/>
            <person name="de Jager V."/>
            <person name="Krzyzanowska D."/>
            <person name="Jongedijk E."/>
            <person name="Cankar K."/>
            <person name="Beekwilder J."/>
            <person name="van Veen A."/>
            <person name="de Boer W."/>
            <person name="van Veen J.A."/>
            <person name="Garbeva P."/>
        </authorList>
    </citation>
    <scope>NUCLEOTIDE SEQUENCE [LARGE SCALE GENOMIC DNA]</scope>
    <source>
        <strain evidence="1 2">Ter91</strain>
    </source>
</reference>
<dbReference type="SUPFAM" id="SSF51658">
    <property type="entry name" value="Xylose isomerase-like"/>
    <property type="match status" value="1"/>
</dbReference>
<dbReference type="EMBL" id="CP013234">
    <property type="protein sequence ID" value="AMP03487.1"/>
    <property type="molecule type" value="Genomic_DNA"/>
</dbReference>
<accession>A0A127Q0D2</accession>
<evidence type="ECO:0000313" key="2">
    <source>
        <dbReference type="Proteomes" id="UP000074561"/>
    </source>
</evidence>
<sequence>MWAMERRHSDGYERSLEQNLHKLAVAGFDGFTDHYYNREHVKRLVATCKPLGLQVEGQVFPTDIDGLKPALELGAEFGCHHLTIQADLRPRSVREAIATLEGWQRLAEQVEFPVLVETHRYRLTNDLLFTLNVLDQYPNLKLVADLSHYVVAREFPEQPSVEDHAQIRRILEHSWGFHGRVSNGHQVQVPLSFRQHRSWVALFNDWWRYGMESWLKRAGENDTLSFTCELGPPPYAITDADGNDIVDRWEESLMLKGIIENTWREAVGKN</sequence>
<protein>
    <submittedName>
        <fullName evidence="1">Xylose isomerase-like TIM barrel family protein</fullName>
    </submittedName>
</protein>
<dbReference type="InterPro" id="IPR036237">
    <property type="entry name" value="Xyl_isomerase-like_sf"/>
</dbReference>
<gene>
    <name evidence="1" type="ORF">CPter91_1102</name>
</gene>
<keyword evidence="1" id="KW-0413">Isomerase</keyword>
<dbReference type="AlphaFoldDB" id="A0A127Q0D2"/>